<gene>
    <name evidence="4" type="ORF">HNR07_005965</name>
</gene>
<dbReference type="Pfam" id="PF12804">
    <property type="entry name" value="NTP_transf_3"/>
    <property type="match status" value="1"/>
</dbReference>
<evidence type="ECO:0000313" key="4">
    <source>
        <dbReference type="EMBL" id="MBB5494828.1"/>
    </source>
</evidence>
<proteinExistence type="predicted"/>
<protein>
    <submittedName>
        <fullName evidence="4">Choline kinase</fullName>
    </submittedName>
</protein>
<reference evidence="4 5" key="1">
    <citation type="submission" date="2020-08" db="EMBL/GenBank/DDBJ databases">
        <title>Sequencing the genomes of 1000 actinobacteria strains.</title>
        <authorList>
            <person name="Klenk H.-P."/>
        </authorList>
    </citation>
    <scope>NUCLEOTIDE SEQUENCE [LARGE SCALE GENOMIC DNA]</scope>
    <source>
        <strain evidence="4 5">DSM 44598</strain>
    </source>
</reference>
<dbReference type="GO" id="GO:0016301">
    <property type="term" value="F:kinase activity"/>
    <property type="evidence" value="ECO:0007669"/>
    <property type="project" value="UniProtKB-KW"/>
</dbReference>
<keyword evidence="1" id="KW-0808">Transferase</keyword>
<sequence length="268" mass="28650">MHAVILAAGRGSRLGTLSDNRPKPLLPLVQIPLLTRLLASLRTAGCGQATVITGYRADMLTTHADAYRTIHNQNWEQTSIATSLLAAADAGALKHGAVVTYGDIVAEPVVFTTLLTAPAADVCLPVNTAWLPLWKARMENPLEDAERLLLDSAGQLLDIGGTPTGLDEVHAQFMGIIRLSPAGATDLTDFYRHALDQDPTAARWDTTALLAAWLRAGGHATTVPVQGGWLEIDTAHDLTLYEHLHARGELADLCDLTTTNPEGVLFDA</sequence>
<keyword evidence="4" id="KW-0418">Kinase</keyword>
<organism evidence="4 5">
    <name type="scientific">Nocardiopsis metallicus</name>
    <dbReference type="NCBI Taxonomy" id="179819"/>
    <lineage>
        <taxon>Bacteria</taxon>
        <taxon>Bacillati</taxon>
        <taxon>Actinomycetota</taxon>
        <taxon>Actinomycetes</taxon>
        <taxon>Streptosporangiales</taxon>
        <taxon>Nocardiopsidaceae</taxon>
        <taxon>Nocardiopsis</taxon>
    </lineage>
</organism>
<comment type="caution">
    <text evidence="4">The sequence shown here is derived from an EMBL/GenBank/DDBJ whole genome shotgun (WGS) entry which is preliminary data.</text>
</comment>
<dbReference type="InterPro" id="IPR050065">
    <property type="entry name" value="GlmU-like"/>
</dbReference>
<dbReference type="Gene3D" id="3.90.550.10">
    <property type="entry name" value="Spore Coat Polysaccharide Biosynthesis Protein SpsA, Chain A"/>
    <property type="match status" value="1"/>
</dbReference>
<dbReference type="PANTHER" id="PTHR43584:SF8">
    <property type="entry name" value="N-ACETYLMURAMATE ALPHA-1-PHOSPHATE URIDYLYLTRANSFERASE"/>
    <property type="match status" value="1"/>
</dbReference>
<accession>A0A840WXC7</accession>
<name>A0A840WXC7_9ACTN</name>
<dbReference type="SUPFAM" id="SSF53448">
    <property type="entry name" value="Nucleotide-diphospho-sugar transferases"/>
    <property type="match status" value="1"/>
</dbReference>
<keyword evidence="2" id="KW-0548">Nucleotidyltransferase</keyword>
<keyword evidence="5" id="KW-1185">Reference proteome</keyword>
<dbReference type="RefSeq" id="WP_184368875.1">
    <property type="nucleotide sequence ID" value="NZ_BAAAKM010000104.1"/>
</dbReference>
<evidence type="ECO:0000256" key="2">
    <source>
        <dbReference type="ARBA" id="ARBA00022695"/>
    </source>
</evidence>
<feature type="domain" description="MobA-like NTP transferase" evidence="3">
    <location>
        <begin position="3"/>
        <end position="138"/>
    </location>
</feature>
<dbReference type="PANTHER" id="PTHR43584">
    <property type="entry name" value="NUCLEOTIDYL TRANSFERASE"/>
    <property type="match status" value="1"/>
</dbReference>
<evidence type="ECO:0000256" key="1">
    <source>
        <dbReference type="ARBA" id="ARBA00022679"/>
    </source>
</evidence>
<dbReference type="AlphaFoldDB" id="A0A840WXC7"/>
<evidence type="ECO:0000259" key="3">
    <source>
        <dbReference type="Pfam" id="PF12804"/>
    </source>
</evidence>
<dbReference type="InterPro" id="IPR029044">
    <property type="entry name" value="Nucleotide-diphossugar_trans"/>
</dbReference>
<dbReference type="GO" id="GO:0016779">
    <property type="term" value="F:nucleotidyltransferase activity"/>
    <property type="evidence" value="ECO:0007669"/>
    <property type="project" value="UniProtKB-KW"/>
</dbReference>
<evidence type="ECO:0000313" key="5">
    <source>
        <dbReference type="Proteomes" id="UP000579647"/>
    </source>
</evidence>
<dbReference type="Proteomes" id="UP000579647">
    <property type="component" value="Unassembled WGS sequence"/>
</dbReference>
<dbReference type="EMBL" id="JACHDO010000001">
    <property type="protein sequence ID" value="MBB5494828.1"/>
    <property type="molecule type" value="Genomic_DNA"/>
</dbReference>
<dbReference type="InterPro" id="IPR025877">
    <property type="entry name" value="MobA-like_NTP_Trfase"/>
</dbReference>